<proteinExistence type="predicted"/>
<evidence type="ECO:0000313" key="3">
    <source>
        <dbReference type="Proteomes" id="UP001154114"/>
    </source>
</evidence>
<feature type="compositionally biased region" description="Pro residues" evidence="1">
    <location>
        <begin position="1395"/>
        <end position="1423"/>
    </location>
</feature>
<feature type="region of interest" description="Disordered" evidence="1">
    <location>
        <begin position="1655"/>
        <end position="1860"/>
    </location>
</feature>
<feature type="region of interest" description="Disordered" evidence="1">
    <location>
        <begin position="1"/>
        <end position="37"/>
    </location>
</feature>
<feature type="compositionally biased region" description="Polar residues" evidence="1">
    <location>
        <begin position="1748"/>
        <end position="1768"/>
    </location>
</feature>
<feature type="compositionally biased region" description="Basic and acidic residues" evidence="1">
    <location>
        <begin position="311"/>
        <end position="339"/>
    </location>
</feature>
<feature type="region of interest" description="Disordered" evidence="1">
    <location>
        <begin position="431"/>
        <end position="458"/>
    </location>
</feature>
<feature type="compositionally biased region" description="Pro residues" evidence="1">
    <location>
        <begin position="1021"/>
        <end position="1033"/>
    </location>
</feature>
<gene>
    <name evidence="2" type="ORF">CINC_LOCUS8987</name>
</gene>
<feature type="compositionally biased region" description="Polar residues" evidence="1">
    <location>
        <begin position="295"/>
        <end position="304"/>
    </location>
</feature>
<name>A0A9P0BY45_CHRIL</name>
<feature type="compositionally biased region" description="Polar residues" evidence="1">
    <location>
        <begin position="1672"/>
        <end position="1681"/>
    </location>
</feature>
<feature type="compositionally biased region" description="Basic and acidic residues" evidence="1">
    <location>
        <begin position="1"/>
        <end position="35"/>
    </location>
</feature>
<feature type="compositionally biased region" description="Basic and acidic residues" evidence="1">
    <location>
        <begin position="1790"/>
        <end position="1806"/>
    </location>
</feature>
<feature type="compositionally biased region" description="Pro residues" evidence="1">
    <location>
        <begin position="1515"/>
        <end position="1526"/>
    </location>
</feature>
<feature type="compositionally biased region" description="Pro residues" evidence="1">
    <location>
        <begin position="1331"/>
        <end position="1353"/>
    </location>
</feature>
<feature type="compositionally biased region" description="Polar residues" evidence="1">
    <location>
        <begin position="1207"/>
        <end position="1220"/>
    </location>
</feature>
<feature type="region of interest" description="Disordered" evidence="1">
    <location>
        <begin position="295"/>
        <end position="414"/>
    </location>
</feature>
<reference evidence="2" key="1">
    <citation type="submission" date="2021-12" db="EMBL/GenBank/DDBJ databases">
        <authorList>
            <person name="King R."/>
        </authorList>
    </citation>
    <scope>NUCLEOTIDE SEQUENCE</scope>
</reference>
<organism evidence="2 3">
    <name type="scientific">Chrysodeixis includens</name>
    <name type="common">Soybean looper</name>
    <name type="synonym">Pseudoplusia includens</name>
    <dbReference type="NCBI Taxonomy" id="689277"/>
    <lineage>
        <taxon>Eukaryota</taxon>
        <taxon>Metazoa</taxon>
        <taxon>Ecdysozoa</taxon>
        <taxon>Arthropoda</taxon>
        <taxon>Hexapoda</taxon>
        <taxon>Insecta</taxon>
        <taxon>Pterygota</taxon>
        <taxon>Neoptera</taxon>
        <taxon>Endopterygota</taxon>
        <taxon>Lepidoptera</taxon>
        <taxon>Glossata</taxon>
        <taxon>Ditrysia</taxon>
        <taxon>Noctuoidea</taxon>
        <taxon>Noctuidae</taxon>
        <taxon>Plusiinae</taxon>
        <taxon>Chrysodeixis</taxon>
    </lineage>
</organism>
<feature type="compositionally biased region" description="Low complexity" evidence="1">
    <location>
        <begin position="1183"/>
        <end position="1196"/>
    </location>
</feature>
<keyword evidence="3" id="KW-1185">Reference proteome</keyword>
<feature type="compositionally biased region" description="Polar residues" evidence="1">
    <location>
        <begin position="367"/>
        <end position="392"/>
    </location>
</feature>
<feature type="region of interest" description="Disordered" evidence="1">
    <location>
        <begin position="1515"/>
        <end position="1538"/>
    </location>
</feature>
<feature type="compositionally biased region" description="Polar residues" evidence="1">
    <location>
        <begin position="399"/>
        <end position="414"/>
    </location>
</feature>
<feature type="compositionally biased region" description="Polar residues" evidence="1">
    <location>
        <begin position="1712"/>
        <end position="1721"/>
    </location>
</feature>
<feature type="compositionally biased region" description="Basic and acidic residues" evidence="1">
    <location>
        <begin position="214"/>
        <end position="229"/>
    </location>
</feature>
<feature type="region of interest" description="Disordered" evidence="1">
    <location>
        <begin position="209"/>
        <end position="229"/>
    </location>
</feature>
<feature type="compositionally biased region" description="Pro residues" evidence="1">
    <location>
        <begin position="1816"/>
        <end position="1831"/>
    </location>
</feature>
<feature type="region of interest" description="Disordered" evidence="1">
    <location>
        <begin position="1168"/>
        <end position="1458"/>
    </location>
</feature>
<dbReference type="EMBL" id="LR824032">
    <property type="protein sequence ID" value="CAH0599875.1"/>
    <property type="molecule type" value="Genomic_DNA"/>
</dbReference>
<sequence length="2659" mass="296653">MKESKAAYVTKRDRRDENSNEYQTHENKVRRDRDYSPQSLRYEQKTLEVGCQYDCKRDNLICTCKHLAKIRKNEEKEVRCFGQPKQIYAYHGTWSFTDIGVGSVKALQKKKVKRIYLPETDDRGVGSSDLSSYVTRRSRQQRFHSYYEQKRNSSKCVGGILEYNTGCVMNEKLSPIVHTVSGTTSPRDSTYNRNIEIGSNTVVKSLTHTTTQVEESKRESEENSDRPEIEIEKPEVKIEEIKPVLIAKEVVKEEVKEMQNKTLKVIKPSLIKDKYVAKDFSSDSLVQQVYNLENPSDVKSSRTSMEPADPMENKLEREYRNIFVNKSKEPKSSNEKNAGDYKSTSSLKRRFGALRRSLAKKEDSKKNSSIAPEITSPTSVASRKDVSINSDPPSLEGRSYSSTKPYNPFPSSYSRAKTAYDTKISSHIVSSYKRSVTGRKERGSAQWSSRPDDENGECQGVKGMFKLWGKKFNLEEDYYDKKNPTPSPYGSPKESSKKSDKKYPEPKLIIKDDIEEKKDGKRFFFFKKKNKYKNKPYKSKKGVTTGRCEVKDGLKIKIGGAGTSYIPETVVKEPEAVPNDYEDLFKRAWVTKFMSQAIESRNSVQVRWNNKTYTTSSSTVFELMDNVYKDTGVIFRSKSQVTIHSSYKSYTAQHVNFVHQNIEAWMVPKTLPDKPKLLPKIKCKSNEDRNNNIEVRISDQKWFIDKSKAFSHKIEVVLHSKNMVKLNKEESSEYLRIDIPKGFFMDSSSDENNKRGTNHSSDEEVFKIVEYETGSDLKKDKTVRNFDIGDHRQNNIKVTVSVKESKDYDIDTIMKQPPVFKNVSFQGSKVYKLKRCDVIGVGIITHRELRDNRKPILKIQDDYSDDEYEQPVLGTNSTKCELAESYLQDFYRHCTPLGIDSYSWCVSDSHLRCCLDNSVSYNNQGDEGTKSCPNIYDDFQTATIVSSCETSSCSHCQDMEAMKPPPDKSCKWFSKLKKKKDGDRRTLPKDSIEVFRRRKLYAASDKSKWACPEFTQSLQSLPPPGPCPPPPCPGSQMPSSDSKGGTLVDCQKLVKPCCKPIEPKAKKKACNKHVSLPNCDVMNDALAKGLSNTVPSGILAFKGAAGCDACKQKGYCSKHAILVPQPSCEIPRAACRDSCEKMKNPPCAKSKTSCENPPPPSCPETCPTGKKGSCPPSPPEQLPTPKTSSSCPSSPTQNKKSCPGSPVSRTPSPPNKNSLRSPCPSPPRAKRLKSPCSPPPQPKRQKSPCSPPPPTKKLPSCPSTPTRARKKQGSCPQSPARRPPSRPRTPPPCQRPKSKQSPPASPPCTRCGPSPPSPPKKSPGLVCYTPPGSPPPCRRPPSSPSPPPSPPKKSPGLVCYTPPGSPPPCRRPPSSPSPPPSPPKKSPGLVCYTPPGSPPPCRKPRSPSPSPPASPPSRRPPACSPSALKKASCPPTPQPCRKAPPCPSPKKGATCPSSPPLCRPLRAPPSCPQIPSTGARPVRSCPHSPPCPPPPPPCPHSPPCPVLPLACPHSPPCMSPSPPSSPPQRGRSPSPPPCPYAPACSSPPPCPYVPPCYRQSPSGPPARPKCNLPNSKSPKLCPASPPMCPASPPMCCAVEPNRCPGLPPPCKKSKSICKKLSPFFRKKPMCPSSPQCKPMPCKESYCKALACQQSPNQSAPDKKQTPSPRPKFSTTSCSYGSLKQRGPEAPYVYSPVHPCPPEREKPKKPAPSCNSPPCNKSQPKHKPPFNQSTTSEPLSIPPCDPCLSPNQDSWLTKNQGSNQSSITSLYKAKNHQPKEEITYKCTKKCPNTEKSDEESVKQDPCKKSCPNRMASPRPPCMPPMSCPPPRPTLSYTEPRQTPSEGVRSPKSCRSKSRMSGLSLKMKPTKKINMCSKDCSAWEEKQQDEGCISLNSEEKITIRLKKDTQNADDMGEGLNIKVQDEDGLTLFERKDYMLQRASMNRHTVLGDMYRASELRRVATTNSVKDLTEVKNNTEQITQGNSDVSIANLIEIQLKLKVTQGEKTAVINIANDAEKENEDNKIKTLEPVNKIPQEIFVVKDGNANVKPERQTDPKNDINIRIVIKNFKPKVEANKTINLKGEDLGKDFAQKISSKFHTVSTGYSDVFHDDNVFSVHRTSVDLTSSVDKTHSNKSREIMSDTLIGINKGKSAPSVCRCVMTDMSDGKIDCEDLKSISSRKYSTNRQTDTQEETDTDNKTTHSKHKYDTETEDSDKQTDHKYDTETTDAEKVPETKYDTEETDTDKPTAPKCDPFMSTDSDEQDTIPEEDVYIAKPKSLQVIVKPHTKDEKKEMLKQVFEKAYETKTKTKTRMRKLRSMLKVILTSDSSDHDDSKTAGPNDLAKDVTYASLKPNYFRDSDSMNNYYRTDSHDKLSGEINTQVVYPSVENNSDCSNSNPSEALSSENESTNRGCMCSTLAARLRLASRIGEGGGCCCGPKVTSKKNEETICDLKRESDYFQYDYKQMDYVDVETQNSNYLLSKINSTNLSTNKSIKSSILDDVDTTKTNSGVINVDQKKFTLPRPFSPLCHHRREYEMRRLVRNSILRISDDDKIILLSSKPTRINAECAKSKVKEKKKKHKDPSTVMRASDILQSYETKKAVLEIYTEKTCSNDRVHLVAKLPKFVYDRESEIEANYEAITSNTDSVSKRNIVMMMSINR</sequence>
<feature type="compositionally biased region" description="Low complexity" evidence="1">
    <location>
        <begin position="1299"/>
        <end position="1312"/>
    </location>
</feature>
<feature type="compositionally biased region" description="Pro residues" evidence="1">
    <location>
        <begin position="1487"/>
        <end position="1497"/>
    </location>
</feature>
<evidence type="ECO:0000256" key="1">
    <source>
        <dbReference type="SAM" id="MobiDB-lite"/>
    </source>
</evidence>
<feature type="region of interest" description="Disordered" evidence="1">
    <location>
        <begin position="2180"/>
        <end position="2263"/>
    </location>
</feature>
<accession>A0A9P0BY45</accession>
<feature type="region of interest" description="Disordered" evidence="1">
    <location>
        <begin position="1473"/>
        <end position="1497"/>
    </location>
</feature>
<feature type="compositionally biased region" description="Basic and acidic residues" evidence="1">
    <location>
        <begin position="2195"/>
        <end position="2247"/>
    </location>
</feature>
<evidence type="ECO:0000313" key="2">
    <source>
        <dbReference type="EMBL" id="CAH0599875.1"/>
    </source>
</evidence>
<dbReference type="Proteomes" id="UP001154114">
    <property type="component" value="Chromosome 29"/>
</dbReference>
<feature type="compositionally biased region" description="Pro residues" evidence="1">
    <location>
        <begin position="1434"/>
        <end position="1448"/>
    </location>
</feature>
<feature type="region of interest" description="Disordered" evidence="1">
    <location>
        <begin position="2387"/>
        <end position="2407"/>
    </location>
</feature>
<feature type="compositionally biased region" description="Polar residues" evidence="1">
    <location>
        <begin position="1833"/>
        <end position="1843"/>
    </location>
</feature>
<feature type="region of interest" description="Disordered" evidence="1">
    <location>
        <begin position="479"/>
        <end position="502"/>
    </location>
</feature>
<feature type="region of interest" description="Disordered" evidence="1">
    <location>
        <begin position="1021"/>
        <end position="1044"/>
    </location>
</feature>
<protein>
    <submittedName>
        <fullName evidence="2">Uncharacterized protein</fullName>
    </submittedName>
</protein>
<feature type="compositionally biased region" description="Pro residues" evidence="1">
    <location>
        <begin position="1363"/>
        <end position="1385"/>
    </location>
</feature>
<dbReference type="OrthoDB" id="2019130at2759"/>